<keyword evidence="2" id="KW-1185">Reference proteome</keyword>
<dbReference type="EMBL" id="CM042889">
    <property type="protein sequence ID" value="KAI4321743.1"/>
    <property type="molecule type" value="Genomic_DNA"/>
</dbReference>
<reference evidence="2" key="1">
    <citation type="journal article" date="2023" name="Front. Plant Sci.">
        <title>Chromosomal-level genome assembly of Melastoma candidum provides insights into trichome evolution.</title>
        <authorList>
            <person name="Zhong Y."/>
            <person name="Wu W."/>
            <person name="Sun C."/>
            <person name="Zou P."/>
            <person name="Liu Y."/>
            <person name="Dai S."/>
            <person name="Zhou R."/>
        </authorList>
    </citation>
    <scope>NUCLEOTIDE SEQUENCE [LARGE SCALE GENOMIC DNA]</scope>
</reference>
<dbReference type="Proteomes" id="UP001057402">
    <property type="component" value="Chromosome 10"/>
</dbReference>
<protein>
    <submittedName>
        <fullName evidence="1">Uncharacterized protein</fullName>
    </submittedName>
</protein>
<organism evidence="1 2">
    <name type="scientific">Melastoma candidum</name>
    <dbReference type="NCBI Taxonomy" id="119954"/>
    <lineage>
        <taxon>Eukaryota</taxon>
        <taxon>Viridiplantae</taxon>
        <taxon>Streptophyta</taxon>
        <taxon>Embryophyta</taxon>
        <taxon>Tracheophyta</taxon>
        <taxon>Spermatophyta</taxon>
        <taxon>Magnoliopsida</taxon>
        <taxon>eudicotyledons</taxon>
        <taxon>Gunneridae</taxon>
        <taxon>Pentapetalae</taxon>
        <taxon>rosids</taxon>
        <taxon>malvids</taxon>
        <taxon>Myrtales</taxon>
        <taxon>Melastomataceae</taxon>
        <taxon>Melastomatoideae</taxon>
        <taxon>Melastomateae</taxon>
        <taxon>Melastoma</taxon>
    </lineage>
</organism>
<gene>
    <name evidence="1" type="ORF">MLD38_035090</name>
</gene>
<evidence type="ECO:0000313" key="2">
    <source>
        <dbReference type="Proteomes" id="UP001057402"/>
    </source>
</evidence>
<evidence type="ECO:0000313" key="1">
    <source>
        <dbReference type="EMBL" id="KAI4321743.1"/>
    </source>
</evidence>
<accession>A0ACB9MCQ1</accession>
<sequence>MGHFCPSSCHLFKILLLLSMKVQLPFQMKHLRLRVQPVTISFRPRKVICFSLMLHLAFIGIDLVDWW</sequence>
<proteinExistence type="predicted"/>
<comment type="caution">
    <text evidence="1">The sequence shown here is derived from an EMBL/GenBank/DDBJ whole genome shotgun (WGS) entry which is preliminary data.</text>
</comment>
<name>A0ACB9MCQ1_9MYRT</name>